<protein>
    <recommendedName>
        <fullName evidence="2">Ricin B lectin domain-containing protein</fullName>
    </recommendedName>
</protein>
<evidence type="ECO:0000313" key="4">
    <source>
        <dbReference type="Proteomes" id="UP000559027"/>
    </source>
</evidence>
<evidence type="ECO:0000259" key="2">
    <source>
        <dbReference type="Pfam" id="PF00652"/>
    </source>
</evidence>
<dbReference type="InterPro" id="IPR000772">
    <property type="entry name" value="Ricin_B_lectin"/>
</dbReference>
<gene>
    <name evidence="3" type="ORF">D9756_005745</name>
</gene>
<keyword evidence="4" id="KW-1185">Reference proteome</keyword>
<feature type="chain" id="PRO_5034080448" description="Ricin B lectin domain-containing protein" evidence="1">
    <location>
        <begin position="18"/>
        <end position="148"/>
    </location>
</feature>
<feature type="domain" description="Ricin B lectin" evidence="2">
    <location>
        <begin position="27"/>
        <end position="143"/>
    </location>
</feature>
<dbReference type="Pfam" id="PF00652">
    <property type="entry name" value="Ricin_B_lectin"/>
    <property type="match status" value="1"/>
</dbReference>
<dbReference type="Gene3D" id="2.80.10.50">
    <property type="match status" value="1"/>
</dbReference>
<evidence type="ECO:0000256" key="1">
    <source>
        <dbReference type="SAM" id="SignalP"/>
    </source>
</evidence>
<organism evidence="3 4">
    <name type="scientific">Leucocoprinus leucothites</name>
    <dbReference type="NCBI Taxonomy" id="201217"/>
    <lineage>
        <taxon>Eukaryota</taxon>
        <taxon>Fungi</taxon>
        <taxon>Dikarya</taxon>
        <taxon>Basidiomycota</taxon>
        <taxon>Agaricomycotina</taxon>
        <taxon>Agaricomycetes</taxon>
        <taxon>Agaricomycetidae</taxon>
        <taxon>Agaricales</taxon>
        <taxon>Agaricineae</taxon>
        <taxon>Agaricaceae</taxon>
        <taxon>Leucocoprinus</taxon>
    </lineage>
</organism>
<feature type="signal peptide" evidence="1">
    <location>
        <begin position="1"/>
        <end position="17"/>
    </location>
</feature>
<accession>A0A8H5D760</accession>
<name>A0A8H5D760_9AGAR</name>
<dbReference type="AlphaFoldDB" id="A0A8H5D760"/>
<dbReference type="PROSITE" id="PS50231">
    <property type="entry name" value="RICIN_B_LECTIN"/>
    <property type="match status" value="1"/>
</dbReference>
<dbReference type="SUPFAM" id="SSF50370">
    <property type="entry name" value="Ricin B-like lectins"/>
    <property type="match status" value="1"/>
</dbReference>
<dbReference type="InterPro" id="IPR035992">
    <property type="entry name" value="Ricin_B-like_lectins"/>
</dbReference>
<evidence type="ECO:0000313" key="3">
    <source>
        <dbReference type="EMBL" id="KAF5354765.1"/>
    </source>
</evidence>
<proteinExistence type="predicted"/>
<dbReference type="Proteomes" id="UP000559027">
    <property type="component" value="Unassembled WGS sequence"/>
</dbReference>
<keyword evidence="1" id="KW-0732">Signal</keyword>
<reference evidence="3 4" key="1">
    <citation type="journal article" date="2020" name="ISME J.">
        <title>Uncovering the hidden diversity of litter-decomposition mechanisms in mushroom-forming fungi.</title>
        <authorList>
            <person name="Floudas D."/>
            <person name="Bentzer J."/>
            <person name="Ahren D."/>
            <person name="Johansson T."/>
            <person name="Persson P."/>
            <person name="Tunlid A."/>
        </authorList>
    </citation>
    <scope>NUCLEOTIDE SEQUENCE [LARGE SCALE GENOMIC DNA]</scope>
    <source>
        <strain evidence="3 4">CBS 146.42</strain>
    </source>
</reference>
<dbReference type="EMBL" id="JAACJO010000008">
    <property type="protein sequence ID" value="KAF5354765.1"/>
    <property type="molecule type" value="Genomic_DNA"/>
</dbReference>
<sequence length="148" mass="15746">MLTKLLTLFTFAAVAAADFGLPAGSPFHIRSIQDQSLCAGYPSFAQGAPAIVIPCGAPTATWIYPGDGHVFARQSSGQVFALTPTQGSSSITLVPPARDPNQIWTYNQPDRTLRTASGMCATRINNRNVIAQPCRATDPTQAWIIARG</sequence>
<comment type="caution">
    <text evidence="3">The sequence shown here is derived from an EMBL/GenBank/DDBJ whole genome shotgun (WGS) entry which is preliminary data.</text>
</comment>